<evidence type="ECO:0000313" key="3">
    <source>
        <dbReference type="EMBL" id="JAD05631.1"/>
    </source>
</evidence>
<sequence>MSLKVEEICSNLQSEERRTKLSTLNLLQSHCQKESSAELHTLFDEIYLHLLKCYSDRFESVREQAVQTVTEFVNQLPPNDFHLMNIVSTLVERLAQQETLESSEEIRLLYIQQLLALIQKYTITGNKRSLQECYTEIVSVLAKALRDAYPAVQRESCSCVVALMNNADTFAIQPFTEKLTKPLYGMLNHKHSLARISAVEAIGRLALHVDPKNDNLSQLIMEVSPLLMDSMPLVRRECGQLGILLALELRDRYSFFERIIPFILCCLKDDSPEVVDFIRPQWIKCGKQYYEENEEELSKQEIADLPVKNYPAGVERPTIGCRAIVQRSLRLLSLITRESNDWKVNVRLHSLKLLYQFVLHAEAAMTAKFFEIYGDVARACRDAEPIVSTEALKVADLMGRLFSYDDWIEHGFDGLAKNSKEGYLKCFYHMFAASLVNKMDDIIRISEMLINSEFSQTLKPEVQLYVLKLVETLLLKSDEAKFENDKTKKLFLNSYVATIKVMALSFDSEQSNVVAVQDLGQQILTKIAARQEITVAVLHENYFASALNYVENLDAALDDLTEPILLLNGLINIAKLRATYLQSLQDKIIQVWQNCDDSAKVKIFTSISVVMLQWTETIQRQLCESTELLRTFVLSIIEPHLLWRAGANAEAMRSLAMATLCSMSQGAAEEARLVLPECVSKYLPSLLEDRTVSTRHYSVKCLFNFGEVGVEQLKPIAYATLQRLDDPSAGIRELAALAIPKLSPKFVKTKGEQGDIEHEVWETFIKKALDMMFLHYDGPEVRLQKSLKVSINLLAEKYPDICKDSYKRTVAMSYNSLSLHELQSELPILI</sequence>
<dbReference type="GO" id="GO:0045505">
    <property type="term" value="F:dynein intermediate chain binding"/>
    <property type="evidence" value="ECO:0007669"/>
    <property type="project" value="TreeGrafter"/>
</dbReference>
<dbReference type="PANTHER" id="PTHR16216">
    <property type="entry name" value="DYNEIN ASSEMBLY FACTOR 5, AXONEMAL"/>
    <property type="match status" value="1"/>
</dbReference>
<dbReference type="GO" id="GO:0036158">
    <property type="term" value="P:outer dynein arm assembly"/>
    <property type="evidence" value="ECO:0007669"/>
    <property type="project" value="TreeGrafter"/>
</dbReference>
<evidence type="ECO:0000259" key="2">
    <source>
        <dbReference type="Pfam" id="PF25757"/>
    </source>
</evidence>
<reference evidence="3" key="2">
    <citation type="journal article" date="2015" name="Gigascience">
        <title>Reconstructing a comprehensive transcriptome assembly of a white-pupal translocated strain of the pest fruit fly Bactrocera cucurbitae.</title>
        <authorList>
            <person name="Sim S.B."/>
            <person name="Calla B."/>
            <person name="Hall B."/>
            <person name="DeRego T."/>
            <person name="Geib S.M."/>
        </authorList>
    </citation>
    <scope>NUCLEOTIDE SEQUENCE</scope>
</reference>
<dbReference type="Pfam" id="PF24573">
    <property type="entry name" value="HEAT_DAAF5"/>
    <property type="match status" value="1"/>
</dbReference>
<dbReference type="OrthoDB" id="413572at2759"/>
<feature type="domain" description="Dynein axonemal assembly factor 5 TPR repeats" evidence="2">
    <location>
        <begin position="12"/>
        <end position="299"/>
    </location>
</feature>
<feature type="domain" description="Dynein axonemal assembly factor 5 HEAT-repeat" evidence="1">
    <location>
        <begin position="308"/>
        <end position="479"/>
    </location>
</feature>
<dbReference type="PANTHER" id="PTHR16216:SF2">
    <property type="entry name" value="DYNEIN AXONEMAL ASSEMBLY FACTOR 5"/>
    <property type="match status" value="1"/>
</dbReference>
<dbReference type="Gene3D" id="1.25.10.10">
    <property type="entry name" value="Leucine-rich Repeat Variant"/>
    <property type="match status" value="4"/>
</dbReference>
<dbReference type="CTD" id="54919"/>
<proteinExistence type="predicted"/>
<dbReference type="GeneID" id="105209077"/>
<dbReference type="InterPro" id="IPR052623">
    <property type="entry name" value="DAAF5"/>
</dbReference>
<dbReference type="InterPro" id="IPR057978">
    <property type="entry name" value="TPR_DAAF5"/>
</dbReference>
<dbReference type="Pfam" id="PF25757">
    <property type="entry name" value="TPR_DNAAF5"/>
    <property type="match status" value="1"/>
</dbReference>
<dbReference type="InterPro" id="IPR016024">
    <property type="entry name" value="ARM-type_fold"/>
</dbReference>
<dbReference type="GO" id="GO:0003341">
    <property type="term" value="P:cilium movement"/>
    <property type="evidence" value="ECO:0007669"/>
    <property type="project" value="TreeGrafter"/>
</dbReference>
<gene>
    <name evidence="3" type="primary">HEATR2</name>
    <name evidence="3" type="ORF">g.37050</name>
</gene>
<dbReference type="GO" id="GO:0005737">
    <property type="term" value="C:cytoplasm"/>
    <property type="evidence" value="ECO:0007669"/>
    <property type="project" value="TreeGrafter"/>
</dbReference>
<dbReference type="AlphaFoldDB" id="A0A0A1X427"/>
<organism evidence="3">
    <name type="scientific">Zeugodacus cucurbitae</name>
    <name type="common">Melon fruit fly</name>
    <name type="synonym">Bactrocera cucurbitae</name>
    <dbReference type="NCBI Taxonomy" id="28588"/>
    <lineage>
        <taxon>Eukaryota</taxon>
        <taxon>Metazoa</taxon>
        <taxon>Ecdysozoa</taxon>
        <taxon>Arthropoda</taxon>
        <taxon>Hexapoda</taxon>
        <taxon>Insecta</taxon>
        <taxon>Pterygota</taxon>
        <taxon>Neoptera</taxon>
        <taxon>Endopterygota</taxon>
        <taxon>Diptera</taxon>
        <taxon>Brachycera</taxon>
        <taxon>Muscomorpha</taxon>
        <taxon>Tephritoidea</taxon>
        <taxon>Tephritidae</taxon>
        <taxon>Zeugodacus</taxon>
        <taxon>Zeugodacus</taxon>
    </lineage>
</organism>
<dbReference type="InterPro" id="IPR056497">
    <property type="entry name" value="HEAT_DAAF5"/>
</dbReference>
<dbReference type="InterPro" id="IPR011989">
    <property type="entry name" value="ARM-like"/>
</dbReference>
<evidence type="ECO:0000259" key="1">
    <source>
        <dbReference type="Pfam" id="PF24573"/>
    </source>
</evidence>
<name>A0A0A1X427_ZEUCU</name>
<dbReference type="SUPFAM" id="SSF48371">
    <property type="entry name" value="ARM repeat"/>
    <property type="match status" value="1"/>
</dbReference>
<reference evidence="3" key="1">
    <citation type="submission" date="2014-11" db="EMBL/GenBank/DDBJ databases">
        <authorList>
            <person name="Geib S."/>
        </authorList>
    </citation>
    <scope>NUCLEOTIDE SEQUENCE</scope>
</reference>
<protein>
    <submittedName>
        <fullName evidence="3">HEAT repeat-containing protein 2</fullName>
    </submittedName>
</protein>
<dbReference type="GO" id="GO:0036159">
    <property type="term" value="P:inner dynein arm assembly"/>
    <property type="evidence" value="ECO:0007669"/>
    <property type="project" value="TreeGrafter"/>
</dbReference>
<accession>A0A0A1X427</accession>
<dbReference type="EMBL" id="GBXI01008661">
    <property type="protein sequence ID" value="JAD05631.1"/>
    <property type="molecule type" value="Transcribed_RNA"/>
</dbReference>